<feature type="region of interest" description="Disordered" evidence="1">
    <location>
        <begin position="1839"/>
        <end position="1865"/>
    </location>
</feature>
<dbReference type="OrthoDB" id="417109at2759"/>
<comment type="caution">
    <text evidence="3">The sequence shown here is derived from an EMBL/GenBank/DDBJ whole genome shotgun (WGS) entry which is preliminary data.</text>
</comment>
<feature type="region of interest" description="Disordered" evidence="1">
    <location>
        <begin position="1332"/>
        <end position="1381"/>
    </location>
</feature>
<name>A0A1Q9D7M1_SYMMI</name>
<evidence type="ECO:0000313" key="3">
    <source>
        <dbReference type="EMBL" id="OLP91138.1"/>
    </source>
</evidence>
<feature type="region of interest" description="Disordered" evidence="1">
    <location>
        <begin position="404"/>
        <end position="459"/>
    </location>
</feature>
<dbReference type="InterPro" id="IPR038765">
    <property type="entry name" value="Papain-like_cys_pep_sf"/>
</dbReference>
<evidence type="ECO:0000259" key="2">
    <source>
        <dbReference type="Pfam" id="PF01789"/>
    </source>
</evidence>
<reference evidence="3 4" key="1">
    <citation type="submission" date="2016-02" db="EMBL/GenBank/DDBJ databases">
        <title>Genome analysis of coral dinoflagellate symbionts highlights evolutionary adaptations to a symbiotic lifestyle.</title>
        <authorList>
            <person name="Aranda M."/>
            <person name="Li Y."/>
            <person name="Liew Y.J."/>
            <person name="Baumgarten S."/>
            <person name="Simakov O."/>
            <person name="Wilson M."/>
            <person name="Piel J."/>
            <person name="Ashoor H."/>
            <person name="Bougouffa S."/>
            <person name="Bajic V.B."/>
            <person name="Ryu T."/>
            <person name="Ravasi T."/>
            <person name="Bayer T."/>
            <person name="Micklem G."/>
            <person name="Kim H."/>
            <person name="Bhak J."/>
            <person name="Lajeunesse T.C."/>
            <person name="Voolstra C.R."/>
        </authorList>
    </citation>
    <scope>NUCLEOTIDE SEQUENCE [LARGE SCALE GENOMIC DNA]</scope>
    <source>
        <strain evidence="3 4">CCMP2467</strain>
    </source>
</reference>
<dbReference type="Gene3D" id="3.40.395.10">
    <property type="entry name" value="Adenoviral Proteinase, Chain A"/>
    <property type="match status" value="1"/>
</dbReference>
<feature type="domain" description="PsbP C-terminal" evidence="2">
    <location>
        <begin position="1870"/>
        <end position="1980"/>
    </location>
</feature>
<dbReference type="GO" id="GO:0015979">
    <property type="term" value="P:photosynthesis"/>
    <property type="evidence" value="ECO:0007669"/>
    <property type="project" value="InterPro"/>
</dbReference>
<evidence type="ECO:0000256" key="1">
    <source>
        <dbReference type="SAM" id="MobiDB-lite"/>
    </source>
</evidence>
<protein>
    <recommendedName>
        <fullName evidence="2">PsbP C-terminal domain-containing protein</fullName>
    </recommendedName>
</protein>
<feature type="compositionally biased region" description="Low complexity" evidence="1">
    <location>
        <begin position="1333"/>
        <end position="1381"/>
    </location>
</feature>
<evidence type="ECO:0000313" key="4">
    <source>
        <dbReference type="Proteomes" id="UP000186817"/>
    </source>
</evidence>
<dbReference type="SUPFAM" id="SSF54001">
    <property type="entry name" value="Cysteine proteinases"/>
    <property type="match status" value="1"/>
</dbReference>
<organism evidence="3 4">
    <name type="scientific">Symbiodinium microadriaticum</name>
    <name type="common">Dinoflagellate</name>
    <name type="synonym">Zooxanthella microadriatica</name>
    <dbReference type="NCBI Taxonomy" id="2951"/>
    <lineage>
        <taxon>Eukaryota</taxon>
        <taxon>Sar</taxon>
        <taxon>Alveolata</taxon>
        <taxon>Dinophyceae</taxon>
        <taxon>Suessiales</taxon>
        <taxon>Symbiodiniaceae</taxon>
        <taxon>Symbiodinium</taxon>
    </lineage>
</organism>
<dbReference type="EMBL" id="LSRX01000678">
    <property type="protein sequence ID" value="OLP91138.1"/>
    <property type="molecule type" value="Genomic_DNA"/>
</dbReference>
<dbReference type="GO" id="GO:0009523">
    <property type="term" value="C:photosystem II"/>
    <property type="evidence" value="ECO:0007669"/>
    <property type="project" value="InterPro"/>
</dbReference>
<dbReference type="Pfam" id="PF01789">
    <property type="entry name" value="PsbP"/>
    <property type="match status" value="1"/>
</dbReference>
<dbReference type="GO" id="GO:0019898">
    <property type="term" value="C:extrinsic component of membrane"/>
    <property type="evidence" value="ECO:0007669"/>
    <property type="project" value="InterPro"/>
</dbReference>
<dbReference type="Gene3D" id="3.40.1000.10">
    <property type="entry name" value="Mog1/PsbP, alpha/beta/alpha sandwich"/>
    <property type="match status" value="1"/>
</dbReference>
<dbReference type="Proteomes" id="UP000186817">
    <property type="component" value="Unassembled WGS sequence"/>
</dbReference>
<dbReference type="InterPro" id="IPR002683">
    <property type="entry name" value="PsbP_C"/>
</dbReference>
<feature type="compositionally biased region" description="Basic residues" evidence="1">
    <location>
        <begin position="303"/>
        <end position="322"/>
    </location>
</feature>
<accession>A0A1Q9D7M1</accession>
<feature type="compositionally biased region" description="Low complexity" evidence="1">
    <location>
        <begin position="280"/>
        <end position="291"/>
    </location>
</feature>
<sequence length="2005" mass="219466">MAYMLENPDEMLAECSESWTSHLGKYGWDDLKPSQSAASVSHVLSQQLAVLVSRGLRSIAKEAGRANPEAVPSFKAEISSVKQEQRAPAVEPITAEALEAELTVGSVYTPVSRSMCDLDLAQVIRGLVAVCNMRVRKPWTAEIGILNAGNEQRARLLRRQVHVSALFAVVYSDNPGHWALLVVDKTTAAACLYDGMGSGACADMARAFLLSEELRDWAGGRIRLFAAEVAPQQDAWSCGHRVMATANLVLEHLAASGNLPKVLQGPCSEDIAQFIAPAAPAAGGSTDAPDPQASSGAADRVQTLKRQKRVAKVPRQGAARRRAQAESVQVVPRSEKSGKQGPPAKKLKCSQCPVSHTRFQKAHYQADMAPPKGHWATFQEAFDPGCSVVLACSVCQELFREARPAEPGAPGDQVVPADDADAGLAEPQGSAALQDGDESSSEESEKHQAGRPKKGQAPRWTLANWVKERRSRIYLATDRSFARSATYFCRPCNREIQFGTQTCKKKVRRHEGNQTHVKGLAKLWGKEAVVPANAGQASSALAGNQACTGCMASKLSLGASITSFVQYGQPRMDADGEVDPFAEVTFEVLSSDVAVRSKQCKGQCAGLTACSEYVSATKTKALRQAIAKQAYIIDLSLLTFHIYGSSPEHLHEFKPALRDRDYRQMGLAGQDLDKFLAMQNGLELCRAIVAKMEHMPAWRVSKSLSAFWAQWLKRPHRSHANHAETEALAALVRGGLRSSPRRCCGGITHYLNSFLSKYREGLDNSRRRTTSAFANYGVLSECLATMGRNSELTLLLQSFRVNPKLLKAPCIATTRYPQPYASINDTARLRESYLTALGHLKFASGRPHMILDETTWSAGWGLVRSFRRDSEGELQDCILGGTWSSEKDEDYSVLPACKRDPESLPKERLATLALHACVMRPDCTKYLWDVCVIPRGPGLGTAEDTLKVVDVLFFEATKATGAAPHGLAFDGGSNNALVLQLFLGQLDASRMASLSFFRECNIQSLQLPYWPHGYLQHKTRHRQDILVCSNGAWHFQKRFSLAHLSGARPVRWGGLFTDLTIESENGLPQAAYLASDTQCDRAAAQRLSPPFMGRNWLSLGIHIHSLVAALISSAATASVGFSRRDVCLNGMCGMYLLILHHMDGHRQWKDHASRSRNCLADVTVRNGIALCHFSVVACKTGCEQRFVQELPIEHHFSRLKQAFRGQPSLKDFALRHRSLSSRQCRELEGMTEQAMTDRASSFDRPKLEDAELKQLAGSAIPQLHFGRLPSLRSGRELADLVREAWAAILWKRGAFEVEQGMEGNDTAAGQEEAVQLLQAVEDRAKIMEEISAEEASVQPSASAPQASASAPDATVAPAADASDATVAPAPPESSESARPRPACNLVDLLKAALATGGKEFNEGEVSSSGFQTMLNRVLHLAPYIRSFVRHVRAQEGLLSQAVLNGEAQELNSWNEREKELAQARRVANICQNRLSRAQAWTQAQKQLSTNITGQLSKATDADPGIVCCENYVPISRERWQAVAIQHEGQLEVALVLSAFRGSIVKKPGSPGRTIVRTARPFPESLPASATKLVRAVVCTYDEEPKEFQASCGHFVAMSDPVNCIYGELTLASKTELRTFVAFKLTAAATEALDLLRARKRPPIQPIPEVVDAVEEEAAAPAASAASGTSGDLQFSDRSFMRVSLAASTQRFFRGLEELYKRKGWPFVENGMVHLPPKAHQPARSEQWAHLIERVPGFFTSEFESYQGHRFNKAVYHKLQELLPTGPDSVRRVKEFFLLVAKVAPGIMVERNVKKEKFRKVRQAYYEEQYRARFPSTWLFDQRVALLKAGQMSSDDMLGMSRRARPGSAPQGVGPDAAWGPAGGGDRGLKSRENLSVVKQTLPPKAPGQPQQISEILGDPEASLERLLKETIAPEGAKKTAEALNAIKVERAGNTYYEYQWRTTFPSGAKLRSFSSCALGPADRRGNRNLYTLTAVLPESEVVDGQGAAPLIPEIIEGFIVQPESG</sequence>
<proteinExistence type="predicted"/>
<gene>
    <name evidence="3" type="ORF">AK812_SmicGene27184</name>
</gene>
<dbReference type="GO" id="GO:0005509">
    <property type="term" value="F:calcium ion binding"/>
    <property type="evidence" value="ECO:0007669"/>
    <property type="project" value="InterPro"/>
</dbReference>
<feature type="region of interest" description="Disordered" evidence="1">
    <location>
        <begin position="280"/>
        <end position="349"/>
    </location>
</feature>
<keyword evidence="4" id="KW-1185">Reference proteome</keyword>